<dbReference type="EMBL" id="PJQY01001966">
    <property type="protein sequence ID" value="PQP97733.1"/>
    <property type="molecule type" value="Genomic_DNA"/>
</dbReference>
<keyword evidence="2" id="KW-1185">Reference proteome</keyword>
<sequence length="76" mass="7411">MQNFWKLANEVGTGAESEGEEAGAVGGEVGFELGGRAGSDPSGLCVLLGINGAKLKKFVASGGAGGGTVASWSTLP</sequence>
<comment type="caution">
    <text evidence="1">The sequence shown here is derived from an EMBL/GenBank/DDBJ whole genome shotgun (WGS) entry which is preliminary data.</text>
</comment>
<protein>
    <submittedName>
        <fullName evidence="1">Uncharacterized protein</fullName>
    </submittedName>
</protein>
<evidence type="ECO:0000313" key="2">
    <source>
        <dbReference type="Proteomes" id="UP000250321"/>
    </source>
</evidence>
<gene>
    <name evidence="1" type="ORF">Pyn_10729</name>
</gene>
<organism evidence="1 2">
    <name type="scientific">Prunus yedoensis var. nudiflora</name>
    <dbReference type="NCBI Taxonomy" id="2094558"/>
    <lineage>
        <taxon>Eukaryota</taxon>
        <taxon>Viridiplantae</taxon>
        <taxon>Streptophyta</taxon>
        <taxon>Embryophyta</taxon>
        <taxon>Tracheophyta</taxon>
        <taxon>Spermatophyta</taxon>
        <taxon>Magnoliopsida</taxon>
        <taxon>eudicotyledons</taxon>
        <taxon>Gunneridae</taxon>
        <taxon>Pentapetalae</taxon>
        <taxon>rosids</taxon>
        <taxon>fabids</taxon>
        <taxon>Rosales</taxon>
        <taxon>Rosaceae</taxon>
        <taxon>Amygdaloideae</taxon>
        <taxon>Amygdaleae</taxon>
        <taxon>Prunus</taxon>
    </lineage>
</organism>
<proteinExistence type="predicted"/>
<accession>A0A314Y1M5</accession>
<dbReference type="AlphaFoldDB" id="A0A314Y1M5"/>
<name>A0A314Y1M5_PRUYE</name>
<dbReference type="Proteomes" id="UP000250321">
    <property type="component" value="Unassembled WGS sequence"/>
</dbReference>
<evidence type="ECO:0000313" key="1">
    <source>
        <dbReference type="EMBL" id="PQP97733.1"/>
    </source>
</evidence>
<reference evidence="1 2" key="1">
    <citation type="submission" date="2018-02" db="EMBL/GenBank/DDBJ databases">
        <title>Draft genome of wild Prunus yedoensis var. nudiflora.</title>
        <authorList>
            <person name="Baek S."/>
            <person name="Kim J.-H."/>
            <person name="Choi K."/>
            <person name="Kim G.-B."/>
            <person name="Cho A."/>
            <person name="Jang H."/>
            <person name="Shin C.-H."/>
            <person name="Yu H.-J."/>
            <person name="Mun J.-H."/>
        </authorList>
    </citation>
    <scope>NUCLEOTIDE SEQUENCE [LARGE SCALE GENOMIC DNA]</scope>
    <source>
        <strain evidence="2">cv. Jeju island</strain>
        <tissue evidence="1">Leaf</tissue>
    </source>
</reference>